<proteinExistence type="predicted"/>
<dbReference type="InterPro" id="IPR036388">
    <property type="entry name" value="WH-like_DNA-bd_sf"/>
</dbReference>
<evidence type="ECO:0000256" key="3">
    <source>
        <dbReference type="ARBA" id="ARBA00023163"/>
    </source>
</evidence>
<evidence type="ECO:0000259" key="5">
    <source>
        <dbReference type="PROSITE" id="PS51464"/>
    </source>
</evidence>
<dbReference type="PROSITE" id="PS51464">
    <property type="entry name" value="SIS"/>
    <property type="match status" value="1"/>
</dbReference>
<keyword evidence="3" id="KW-0804">Transcription</keyword>
<gene>
    <name evidence="6" type="ORF">ABV408_05825</name>
</gene>
<dbReference type="Pfam" id="PF01380">
    <property type="entry name" value="SIS"/>
    <property type="match status" value="1"/>
</dbReference>
<dbReference type="InterPro" id="IPR046348">
    <property type="entry name" value="SIS_dom_sf"/>
</dbReference>
<organism evidence="6">
    <name type="scientific">Salinicola endophyticus</name>
    <dbReference type="NCBI Taxonomy" id="1949083"/>
    <lineage>
        <taxon>Bacteria</taxon>
        <taxon>Pseudomonadati</taxon>
        <taxon>Pseudomonadota</taxon>
        <taxon>Gammaproteobacteria</taxon>
        <taxon>Oceanospirillales</taxon>
        <taxon>Halomonadaceae</taxon>
        <taxon>Salinicola</taxon>
    </lineage>
</organism>
<dbReference type="PROSITE" id="PS51071">
    <property type="entry name" value="HTH_RPIR"/>
    <property type="match status" value="1"/>
</dbReference>
<dbReference type="EMBL" id="CP159578">
    <property type="protein sequence ID" value="XCJ80697.1"/>
    <property type="molecule type" value="Genomic_DNA"/>
</dbReference>
<reference evidence="6" key="1">
    <citation type="submission" date="2024-06" db="EMBL/GenBank/DDBJ databases">
        <title>Complete genome of Salinicola endophyticus HNIBRBA4755.</title>
        <authorList>
            <person name="Shin S.Y."/>
            <person name="Kang H."/>
            <person name="Song J."/>
        </authorList>
    </citation>
    <scope>NUCLEOTIDE SEQUENCE</scope>
    <source>
        <strain evidence="6">HNIBRBA4755</strain>
    </source>
</reference>
<dbReference type="InterPro" id="IPR001347">
    <property type="entry name" value="SIS_dom"/>
</dbReference>
<dbReference type="RefSeq" id="WP_353981512.1">
    <property type="nucleotide sequence ID" value="NZ_CP159578.1"/>
</dbReference>
<evidence type="ECO:0000259" key="4">
    <source>
        <dbReference type="PROSITE" id="PS51071"/>
    </source>
</evidence>
<dbReference type="Pfam" id="PF01418">
    <property type="entry name" value="HTH_6"/>
    <property type="match status" value="1"/>
</dbReference>
<dbReference type="PANTHER" id="PTHR30514">
    <property type="entry name" value="GLUCOKINASE"/>
    <property type="match status" value="1"/>
</dbReference>
<feature type="domain" description="HTH rpiR-type" evidence="4">
    <location>
        <begin position="21"/>
        <end position="97"/>
    </location>
</feature>
<dbReference type="Gene3D" id="3.40.50.10490">
    <property type="entry name" value="Glucose-6-phosphate isomerase like protein, domain 1"/>
    <property type="match status" value="1"/>
</dbReference>
<keyword evidence="1" id="KW-0805">Transcription regulation</keyword>
<dbReference type="InterPro" id="IPR047640">
    <property type="entry name" value="RpiR-like"/>
</dbReference>
<dbReference type="CDD" id="cd05013">
    <property type="entry name" value="SIS_RpiR"/>
    <property type="match status" value="1"/>
</dbReference>
<dbReference type="AlphaFoldDB" id="A0AB74UCK1"/>
<dbReference type="GO" id="GO:0003677">
    <property type="term" value="F:DNA binding"/>
    <property type="evidence" value="ECO:0007669"/>
    <property type="project" value="UniProtKB-KW"/>
</dbReference>
<evidence type="ECO:0000256" key="1">
    <source>
        <dbReference type="ARBA" id="ARBA00023015"/>
    </source>
</evidence>
<keyword evidence="2" id="KW-0238">DNA-binding</keyword>
<dbReference type="InterPro" id="IPR035472">
    <property type="entry name" value="RpiR-like_SIS"/>
</dbReference>
<dbReference type="GO" id="GO:1901135">
    <property type="term" value="P:carbohydrate derivative metabolic process"/>
    <property type="evidence" value="ECO:0007669"/>
    <property type="project" value="InterPro"/>
</dbReference>
<sequence length="305" mass="32985">MAATTAFEMPPSSIAALQALAIAARRGEAQAPKLTPGALKLLEQLLGDPESAASLSISALAERNGVNASSLTRLAHALELAGFKALQALFRADAASGAFYSTRAERLLDLSHSAVSEAGGPQQQLLWDEESSNLARTLEHLHEKQLARAVQALIEARRIHVVGQRACFAGAHYLAYYLGYVRGDVRLIDSLGGTNLELSRELGEDDLVVGIAYRPETRVSVDYCQQAQEQGARLLALTNHPASRLAEMAWLTLVAQAQGPFFFNPMGSLFVIIETLLARMAHDMGADAVASIRRREAMIARWQVE</sequence>
<protein>
    <submittedName>
        <fullName evidence="6">MurR/RpiR family transcriptional regulator</fullName>
    </submittedName>
</protein>
<dbReference type="Gene3D" id="1.10.10.10">
    <property type="entry name" value="Winged helix-like DNA-binding domain superfamily/Winged helix DNA-binding domain"/>
    <property type="match status" value="1"/>
</dbReference>
<dbReference type="SUPFAM" id="SSF53697">
    <property type="entry name" value="SIS domain"/>
    <property type="match status" value="1"/>
</dbReference>
<name>A0AB74UCK1_9GAMM</name>
<dbReference type="InterPro" id="IPR000281">
    <property type="entry name" value="HTH_RpiR"/>
</dbReference>
<dbReference type="InterPro" id="IPR009057">
    <property type="entry name" value="Homeodomain-like_sf"/>
</dbReference>
<dbReference type="GO" id="GO:0003700">
    <property type="term" value="F:DNA-binding transcription factor activity"/>
    <property type="evidence" value="ECO:0007669"/>
    <property type="project" value="InterPro"/>
</dbReference>
<dbReference type="PANTHER" id="PTHR30514:SF18">
    <property type="entry name" value="RPIR-FAMILY TRANSCRIPTIONAL REGULATOR"/>
    <property type="match status" value="1"/>
</dbReference>
<dbReference type="GO" id="GO:0097367">
    <property type="term" value="F:carbohydrate derivative binding"/>
    <property type="evidence" value="ECO:0007669"/>
    <property type="project" value="InterPro"/>
</dbReference>
<evidence type="ECO:0000313" key="6">
    <source>
        <dbReference type="EMBL" id="XCJ80697.1"/>
    </source>
</evidence>
<feature type="domain" description="SIS" evidence="5">
    <location>
        <begin position="149"/>
        <end position="286"/>
    </location>
</feature>
<evidence type="ECO:0000256" key="2">
    <source>
        <dbReference type="ARBA" id="ARBA00023125"/>
    </source>
</evidence>
<dbReference type="SUPFAM" id="SSF46689">
    <property type="entry name" value="Homeodomain-like"/>
    <property type="match status" value="1"/>
</dbReference>
<accession>A0AB74UCK1</accession>